<feature type="transmembrane region" description="Helical" evidence="7">
    <location>
        <begin position="242"/>
        <end position="259"/>
    </location>
</feature>
<feature type="transmembrane region" description="Helical" evidence="7">
    <location>
        <begin position="305"/>
        <end position="326"/>
    </location>
</feature>
<dbReference type="PANTHER" id="PTHR42775:SF1">
    <property type="entry name" value="PERMEASE RV2963-RELATED"/>
    <property type="match status" value="1"/>
</dbReference>
<dbReference type="GO" id="GO:0005886">
    <property type="term" value="C:plasma membrane"/>
    <property type="evidence" value="ECO:0007669"/>
    <property type="project" value="UniProtKB-SubCell"/>
</dbReference>
<evidence type="ECO:0000256" key="5">
    <source>
        <dbReference type="ARBA" id="ARBA00022989"/>
    </source>
</evidence>
<dbReference type="PANTHER" id="PTHR42775">
    <property type="entry name" value="PERMEASE RV2963-RELATED"/>
    <property type="match status" value="1"/>
</dbReference>
<organism evidence="8 9">
    <name type="scientific">Mesobacillus persicus</name>
    <dbReference type="NCBI Taxonomy" id="930146"/>
    <lineage>
        <taxon>Bacteria</taxon>
        <taxon>Bacillati</taxon>
        <taxon>Bacillota</taxon>
        <taxon>Bacilli</taxon>
        <taxon>Bacillales</taxon>
        <taxon>Bacillaceae</taxon>
        <taxon>Mesobacillus</taxon>
    </lineage>
</organism>
<reference evidence="9" key="1">
    <citation type="submission" date="2016-10" db="EMBL/GenBank/DDBJ databases">
        <authorList>
            <person name="Varghese N."/>
            <person name="Submissions S."/>
        </authorList>
    </citation>
    <scope>NUCLEOTIDE SEQUENCE [LARGE SCALE GENOMIC DNA]</scope>
    <source>
        <strain evidence="9">B48,IBRC-M 10115,DSM 25386,CECT 8001</strain>
    </source>
</reference>
<sequence length="334" mass="36815">MFIFEWLNNQLLKMEWLHHLVTVLIEKGFGLDPISRVGGSIHFFIYDVIKIFILLSVLIFFISYIQSYFPPERTKKILSRFKGLTANILSALLGTVTPFCSCSSIPLFIGFTSAGLPIGVTFSFLISSPLVDLASVILLASIFNWRIAIAYVVVGLVLAVIGGTIISKLKLEKYVESFVYSNQMISATQEELTTRERLDYSKDQVVEIIQKVWLYILIGVGIGAAIHNWIPESVITALLGQDKWYSVPLATIIGTPMYADIFGTLPIAEALVAKGVGIGTALAFMMSVTALSLPSLIMLKKVVKTRLLVIFIGIVTVGILIIGYTFNAFGHLLL</sequence>
<keyword evidence="6 7" id="KW-0472">Membrane</keyword>
<evidence type="ECO:0000313" key="8">
    <source>
        <dbReference type="EMBL" id="SEN79868.1"/>
    </source>
</evidence>
<feature type="transmembrane region" description="Helical" evidence="7">
    <location>
        <begin position="147"/>
        <end position="166"/>
    </location>
</feature>
<accession>A0A1H8JI31</accession>
<evidence type="ECO:0000313" key="9">
    <source>
        <dbReference type="Proteomes" id="UP000198553"/>
    </source>
</evidence>
<evidence type="ECO:0000256" key="7">
    <source>
        <dbReference type="SAM" id="Phobius"/>
    </source>
</evidence>
<keyword evidence="5 7" id="KW-1133">Transmembrane helix</keyword>
<keyword evidence="3" id="KW-1003">Cell membrane</keyword>
<evidence type="ECO:0000256" key="2">
    <source>
        <dbReference type="ARBA" id="ARBA00006386"/>
    </source>
</evidence>
<name>A0A1H8JI31_9BACI</name>
<dbReference type="EMBL" id="FOBW01000021">
    <property type="protein sequence ID" value="SEN79868.1"/>
    <property type="molecule type" value="Genomic_DNA"/>
</dbReference>
<dbReference type="InterPro" id="IPR005524">
    <property type="entry name" value="DUF318"/>
</dbReference>
<evidence type="ECO:0000256" key="4">
    <source>
        <dbReference type="ARBA" id="ARBA00022692"/>
    </source>
</evidence>
<gene>
    <name evidence="8" type="ORF">SAMN05192533_12126</name>
</gene>
<keyword evidence="4 7" id="KW-0812">Transmembrane</keyword>
<feature type="transmembrane region" description="Helical" evidence="7">
    <location>
        <begin position="212"/>
        <end position="230"/>
    </location>
</feature>
<comment type="subcellular location">
    <subcellularLocation>
        <location evidence="1">Cell membrane</location>
        <topology evidence="1">Multi-pass membrane protein</topology>
    </subcellularLocation>
</comment>
<dbReference type="OrthoDB" id="9777774at2"/>
<proteinExistence type="inferred from homology"/>
<evidence type="ECO:0008006" key="10">
    <source>
        <dbReference type="Google" id="ProtNLM"/>
    </source>
</evidence>
<feature type="transmembrane region" description="Helical" evidence="7">
    <location>
        <begin position="43"/>
        <end position="65"/>
    </location>
</feature>
<dbReference type="STRING" id="930146.SAMN05192533_12126"/>
<evidence type="ECO:0000256" key="1">
    <source>
        <dbReference type="ARBA" id="ARBA00004651"/>
    </source>
</evidence>
<keyword evidence="9" id="KW-1185">Reference proteome</keyword>
<feature type="transmembrane region" description="Helical" evidence="7">
    <location>
        <begin position="271"/>
        <end position="293"/>
    </location>
</feature>
<dbReference type="Proteomes" id="UP000198553">
    <property type="component" value="Unassembled WGS sequence"/>
</dbReference>
<feature type="transmembrane region" description="Helical" evidence="7">
    <location>
        <begin position="86"/>
        <end position="109"/>
    </location>
</feature>
<evidence type="ECO:0000256" key="6">
    <source>
        <dbReference type="ARBA" id="ARBA00023136"/>
    </source>
</evidence>
<feature type="transmembrane region" description="Helical" evidence="7">
    <location>
        <begin position="115"/>
        <end position="140"/>
    </location>
</feature>
<dbReference type="Pfam" id="PF03773">
    <property type="entry name" value="ArsP_1"/>
    <property type="match status" value="1"/>
</dbReference>
<evidence type="ECO:0000256" key="3">
    <source>
        <dbReference type="ARBA" id="ARBA00022475"/>
    </source>
</evidence>
<comment type="similarity">
    <text evidence="2">Belongs to the UPF0718 family.</text>
</comment>
<protein>
    <recommendedName>
        <fullName evidence="10">Permease</fullName>
    </recommendedName>
</protein>
<dbReference type="InterPro" id="IPR053166">
    <property type="entry name" value="UPF0718_permease"/>
</dbReference>
<dbReference type="RefSeq" id="WP_090749890.1">
    <property type="nucleotide sequence ID" value="NZ_FOBW01000021.1"/>
</dbReference>
<dbReference type="AlphaFoldDB" id="A0A1H8JI31"/>